<dbReference type="Proteomes" id="UP000828390">
    <property type="component" value="Unassembled WGS sequence"/>
</dbReference>
<keyword evidence="2" id="KW-1185">Reference proteome</keyword>
<dbReference type="AlphaFoldDB" id="A0A9D4QXH2"/>
<proteinExistence type="predicted"/>
<comment type="caution">
    <text evidence="1">The sequence shown here is derived from an EMBL/GenBank/DDBJ whole genome shotgun (WGS) entry which is preliminary data.</text>
</comment>
<evidence type="ECO:0000313" key="2">
    <source>
        <dbReference type="Proteomes" id="UP000828390"/>
    </source>
</evidence>
<name>A0A9D4QXH2_DREPO</name>
<protein>
    <submittedName>
        <fullName evidence="1">Uncharacterized protein</fullName>
    </submittedName>
</protein>
<accession>A0A9D4QXH2</accession>
<reference evidence="1" key="2">
    <citation type="submission" date="2020-11" db="EMBL/GenBank/DDBJ databases">
        <authorList>
            <person name="McCartney M.A."/>
            <person name="Auch B."/>
            <person name="Kono T."/>
            <person name="Mallez S."/>
            <person name="Becker A."/>
            <person name="Gohl D.M."/>
            <person name="Silverstein K.A.T."/>
            <person name="Koren S."/>
            <person name="Bechman K.B."/>
            <person name="Herman A."/>
            <person name="Abrahante J.E."/>
            <person name="Garbe J."/>
        </authorList>
    </citation>
    <scope>NUCLEOTIDE SEQUENCE</scope>
    <source>
        <strain evidence="1">Duluth1</strain>
        <tissue evidence="1">Whole animal</tissue>
    </source>
</reference>
<dbReference type="EMBL" id="JAIWYP010000003">
    <property type="protein sequence ID" value="KAH3846377.1"/>
    <property type="molecule type" value="Genomic_DNA"/>
</dbReference>
<sequence length="99" mass="10688">MISLMSGINSGEVPPSQVAVEHLPSKVHVSMPQVRSCALHPRSPLHLLPSPPYASTVVAAPQQSSTKFLTFSTFCSIVPSRHLNLLASMPKAFSTVFYL</sequence>
<organism evidence="1 2">
    <name type="scientific">Dreissena polymorpha</name>
    <name type="common">Zebra mussel</name>
    <name type="synonym">Mytilus polymorpha</name>
    <dbReference type="NCBI Taxonomy" id="45954"/>
    <lineage>
        <taxon>Eukaryota</taxon>
        <taxon>Metazoa</taxon>
        <taxon>Spiralia</taxon>
        <taxon>Lophotrochozoa</taxon>
        <taxon>Mollusca</taxon>
        <taxon>Bivalvia</taxon>
        <taxon>Autobranchia</taxon>
        <taxon>Heteroconchia</taxon>
        <taxon>Euheterodonta</taxon>
        <taxon>Imparidentia</taxon>
        <taxon>Neoheterodontei</taxon>
        <taxon>Myida</taxon>
        <taxon>Dreissenoidea</taxon>
        <taxon>Dreissenidae</taxon>
        <taxon>Dreissena</taxon>
    </lineage>
</organism>
<reference evidence="1" key="1">
    <citation type="journal article" date="2019" name="bioRxiv">
        <title>The Genome of the Zebra Mussel, Dreissena polymorpha: A Resource for Invasive Species Research.</title>
        <authorList>
            <person name="McCartney M.A."/>
            <person name="Auch B."/>
            <person name="Kono T."/>
            <person name="Mallez S."/>
            <person name="Zhang Y."/>
            <person name="Obille A."/>
            <person name="Becker A."/>
            <person name="Abrahante J.E."/>
            <person name="Garbe J."/>
            <person name="Badalamenti J.P."/>
            <person name="Herman A."/>
            <person name="Mangelson H."/>
            <person name="Liachko I."/>
            <person name="Sullivan S."/>
            <person name="Sone E.D."/>
            <person name="Koren S."/>
            <person name="Silverstein K.A.T."/>
            <person name="Beckman K.B."/>
            <person name="Gohl D.M."/>
        </authorList>
    </citation>
    <scope>NUCLEOTIDE SEQUENCE</scope>
    <source>
        <strain evidence="1">Duluth1</strain>
        <tissue evidence="1">Whole animal</tissue>
    </source>
</reference>
<gene>
    <name evidence="1" type="ORF">DPMN_088678</name>
</gene>
<evidence type="ECO:0000313" key="1">
    <source>
        <dbReference type="EMBL" id="KAH3846377.1"/>
    </source>
</evidence>